<protein>
    <submittedName>
        <fullName evidence="1">Uncharacterized protein</fullName>
    </submittedName>
</protein>
<dbReference type="Proteomes" id="UP000191240">
    <property type="component" value="Unassembled WGS sequence"/>
</dbReference>
<accession>A0A1M6ED85</accession>
<sequence>MNYTRCHSELFVFDKIAERAKEIMQCNGISCSTDGSSEKVILEYINACNKIIIPGKRKVILSEELREKIQKRHFCVGSRIVDKDKSEEIVKLIERFQELFERGEKVEYHLSRQAFRGEKIDLLLNSWNIKHLHLSMLLSNAKSSMRKNRSEWLLFCIVTELQAYFMDVLPHPNKEQFMAYHFLKIAHRNKWMNYIGYSECREVLPETINIEIKNDEDIYNLYESHVNSGFKINGIVYSPYMGIASSGDTMEGSLKINKLRKFIREKLRINNLIVRDINFIKAQSFESIIYGYIFGKESEEYKIECKEFDNILGRLI</sequence>
<reference evidence="1 2" key="1">
    <citation type="submission" date="2016-11" db="EMBL/GenBank/DDBJ databases">
        <authorList>
            <person name="Jaros S."/>
            <person name="Januszkiewicz K."/>
            <person name="Wedrychowicz H."/>
        </authorList>
    </citation>
    <scope>NUCLEOTIDE SEQUENCE [LARGE SCALE GENOMIC DNA]</scope>
    <source>
        <strain evidence="1 2">DSM 3074</strain>
    </source>
</reference>
<proteinExistence type="predicted"/>
<dbReference type="EMBL" id="FQYW01000015">
    <property type="protein sequence ID" value="SHI83442.1"/>
    <property type="molecule type" value="Genomic_DNA"/>
</dbReference>
<gene>
    <name evidence="1" type="ORF">SAMN02745671_01837</name>
</gene>
<name>A0A1M6ED85_9FIRM</name>
<evidence type="ECO:0000313" key="1">
    <source>
        <dbReference type="EMBL" id="SHI83442.1"/>
    </source>
</evidence>
<dbReference type="AlphaFoldDB" id="A0A1M6ED85"/>
<evidence type="ECO:0000313" key="2">
    <source>
        <dbReference type="Proteomes" id="UP000191240"/>
    </source>
</evidence>
<organism evidence="1 2">
    <name type="scientific">Anaerovibrio lipolyticus DSM 3074</name>
    <dbReference type="NCBI Taxonomy" id="1120997"/>
    <lineage>
        <taxon>Bacteria</taxon>
        <taxon>Bacillati</taxon>
        <taxon>Bacillota</taxon>
        <taxon>Negativicutes</taxon>
        <taxon>Selenomonadales</taxon>
        <taxon>Selenomonadaceae</taxon>
        <taxon>Anaerovibrio</taxon>
    </lineage>
</organism>